<evidence type="ECO:0000313" key="8">
    <source>
        <dbReference type="Proteomes" id="UP000326396"/>
    </source>
</evidence>
<evidence type="ECO:0000256" key="5">
    <source>
        <dbReference type="ARBA" id="ARBA00022729"/>
    </source>
</evidence>
<evidence type="ECO:0000256" key="6">
    <source>
        <dbReference type="ARBA" id="ARBA00023157"/>
    </source>
</evidence>
<comment type="caution">
    <text evidence="7">The sequence shown here is derived from an EMBL/GenBank/DDBJ whole genome shotgun (WGS) entry which is preliminary data.</text>
</comment>
<dbReference type="InterPro" id="IPR008801">
    <property type="entry name" value="RALF"/>
</dbReference>
<evidence type="ECO:0008006" key="9">
    <source>
        <dbReference type="Google" id="ProtNLM"/>
    </source>
</evidence>
<evidence type="ECO:0000256" key="4">
    <source>
        <dbReference type="ARBA" id="ARBA00022702"/>
    </source>
</evidence>
<keyword evidence="3" id="KW-0964">Secreted</keyword>
<keyword evidence="8" id="KW-1185">Reference proteome</keyword>
<reference evidence="7 8" key="1">
    <citation type="submission" date="2019-05" db="EMBL/GenBank/DDBJ databases">
        <title>Mikania micrantha, genome provides insights into the molecular mechanism of rapid growth.</title>
        <authorList>
            <person name="Liu B."/>
        </authorList>
    </citation>
    <scope>NUCLEOTIDE SEQUENCE [LARGE SCALE GENOMIC DNA]</scope>
    <source>
        <strain evidence="7">NLD-2019</strain>
        <tissue evidence="7">Leaf</tissue>
    </source>
</reference>
<sequence>MMLMMVMMIKHCDGWMAACNDSTTTDCPLLANEEQEFLMDTEEHRRILAGNSNHLSYDSLEAGNPACGNNCGGRYDPAGRQCKNYDRSCRIPTPPPYLAVVGCLLRRRRLFTRRKRLSGVFRRCSHLRQALLVPDLKNCRR</sequence>
<dbReference type="Pfam" id="PF05498">
    <property type="entry name" value="RALF"/>
    <property type="match status" value="1"/>
</dbReference>
<gene>
    <name evidence="7" type="ORF">E3N88_06816</name>
</gene>
<protein>
    <recommendedName>
        <fullName evidence="9">Rapid ALkalinization Factor</fullName>
    </recommendedName>
</protein>
<dbReference type="OrthoDB" id="1464629at2759"/>
<proteinExistence type="inferred from homology"/>
<name>A0A5N6PS68_9ASTR</name>
<dbReference type="EMBL" id="SZYD01000003">
    <property type="protein sequence ID" value="KAD6795920.1"/>
    <property type="molecule type" value="Genomic_DNA"/>
</dbReference>
<comment type="similarity">
    <text evidence="2">Belongs to the plant rapid alkalinization factor (RALF) family.</text>
</comment>
<accession>A0A5N6PS68</accession>
<evidence type="ECO:0000313" key="7">
    <source>
        <dbReference type="EMBL" id="KAD6795920.1"/>
    </source>
</evidence>
<keyword evidence="5" id="KW-0732">Signal</keyword>
<keyword evidence="6" id="KW-1015">Disulfide bond</keyword>
<dbReference type="AlphaFoldDB" id="A0A5N6PS68"/>
<organism evidence="7 8">
    <name type="scientific">Mikania micrantha</name>
    <name type="common">bitter vine</name>
    <dbReference type="NCBI Taxonomy" id="192012"/>
    <lineage>
        <taxon>Eukaryota</taxon>
        <taxon>Viridiplantae</taxon>
        <taxon>Streptophyta</taxon>
        <taxon>Embryophyta</taxon>
        <taxon>Tracheophyta</taxon>
        <taxon>Spermatophyta</taxon>
        <taxon>Magnoliopsida</taxon>
        <taxon>eudicotyledons</taxon>
        <taxon>Gunneridae</taxon>
        <taxon>Pentapetalae</taxon>
        <taxon>asterids</taxon>
        <taxon>campanulids</taxon>
        <taxon>Asterales</taxon>
        <taxon>Asteraceae</taxon>
        <taxon>Asteroideae</taxon>
        <taxon>Heliantheae alliance</taxon>
        <taxon>Eupatorieae</taxon>
        <taxon>Mikania</taxon>
    </lineage>
</organism>
<evidence type="ECO:0000256" key="2">
    <source>
        <dbReference type="ARBA" id="ARBA00009178"/>
    </source>
</evidence>
<dbReference type="GO" id="GO:0005576">
    <property type="term" value="C:extracellular region"/>
    <property type="evidence" value="ECO:0007669"/>
    <property type="project" value="UniProtKB-SubCell"/>
</dbReference>
<dbReference type="Proteomes" id="UP000326396">
    <property type="component" value="Linkage Group LG11"/>
</dbReference>
<comment type="subcellular location">
    <subcellularLocation>
        <location evidence="1">Secreted</location>
    </subcellularLocation>
</comment>
<evidence type="ECO:0000256" key="1">
    <source>
        <dbReference type="ARBA" id="ARBA00004613"/>
    </source>
</evidence>
<dbReference type="GO" id="GO:0005179">
    <property type="term" value="F:hormone activity"/>
    <property type="evidence" value="ECO:0007669"/>
    <property type="project" value="UniProtKB-KW"/>
</dbReference>
<keyword evidence="4" id="KW-0372">Hormone</keyword>
<evidence type="ECO:0000256" key="3">
    <source>
        <dbReference type="ARBA" id="ARBA00022525"/>
    </source>
</evidence>